<keyword evidence="2" id="KW-1185">Reference proteome</keyword>
<keyword evidence="1" id="KW-0614">Plasmid</keyword>
<evidence type="ECO:0000313" key="2">
    <source>
        <dbReference type="Proteomes" id="UP000000268"/>
    </source>
</evidence>
<dbReference type="AlphaFoldDB" id="A8ZKT5"/>
<dbReference type="Proteomes" id="UP000000268">
    <property type="component" value="Plasmid pREB1"/>
</dbReference>
<organism evidence="1 2">
    <name type="scientific">Acaryochloris marina (strain MBIC 11017)</name>
    <dbReference type="NCBI Taxonomy" id="329726"/>
    <lineage>
        <taxon>Bacteria</taxon>
        <taxon>Bacillati</taxon>
        <taxon>Cyanobacteriota</taxon>
        <taxon>Cyanophyceae</taxon>
        <taxon>Acaryochloridales</taxon>
        <taxon>Acaryochloridaceae</taxon>
        <taxon>Acaryochloris</taxon>
    </lineage>
</organism>
<evidence type="ECO:0000313" key="1">
    <source>
        <dbReference type="EMBL" id="ABW31403.1"/>
    </source>
</evidence>
<accession>A8ZKT5</accession>
<proteinExistence type="predicted"/>
<dbReference type="KEGG" id="amr:AM1_A0285"/>
<dbReference type="EMBL" id="CP000838">
    <property type="protein sequence ID" value="ABW31403.1"/>
    <property type="molecule type" value="Genomic_DNA"/>
</dbReference>
<dbReference type="RefSeq" id="WP_012166778.1">
    <property type="nucleotide sequence ID" value="NC_009926.1"/>
</dbReference>
<protein>
    <submittedName>
        <fullName evidence="1">Uncharacterized protein</fullName>
    </submittedName>
</protein>
<geneLocation type="plasmid" evidence="1 2">
    <name>pREB1</name>
</geneLocation>
<name>A8ZKT5_ACAM1</name>
<dbReference type="HOGENOM" id="CLU_3194739_0_0_3"/>
<gene>
    <name evidence="1" type="ordered locus">AM1_A0285</name>
</gene>
<sequence length="45" mass="4952">MTTTLREIALKQILEASEIELLVPVSHTAAPEPPDYETVQSTSLK</sequence>
<reference evidence="1 2" key="1">
    <citation type="journal article" date="2008" name="Proc. Natl. Acad. Sci. U.S.A.">
        <title>Niche adaptation and genome expansion in the chlorophyll d-producing cyanobacterium Acaryochloris marina.</title>
        <authorList>
            <person name="Swingley W.D."/>
            <person name="Chen M."/>
            <person name="Cheung P.C."/>
            <person name="Conrad A.L."/>
            <person name="Dejesa L.C."/>
            <person name="Hao J."/>
            <person name="Honchak B.M."/>
            <person name="Karbach L.E."/>
            <person name="Kurdoglu A."/>
            <person name="Lahiri S."/>
            <person name="Mastrian S.D."/>
            <person name="Miyashita H."/>
            <person name="Page L."/>
            <person name="Ramakrishna P."/>
            <person name="Satoh S."/>
            <person name="Sattley W.M."/>
            <person name="Shimada Y."/>
            <person name="Taylor H.L."/>
            <person name="Tomo T."/>
            <person name="Tsuchiya T."/>
            <person name="Wang Z.T."/>
            <person name="Raymond J."/>
            <person name="Mimuro M."/>
            <person name="Blankenship R.E."/>
            <person name="Touchman J.W."/>
        </authorList>
    </citation>
    <scope>NUCLEOTIDE SEQUENCE [LARGE SCALE GENOMIC DNA]</scope>
    <source>
        <strain evidence="2">MBIC 11017</strain>
        <plasmid evidence="2">Plasmid pREB1</plasmid>
    </source>
</reference>